<dbReference type="GO" id="GO:0003700">
    <property type="term" value="F:DNA-binding transcription factor activity"/>
    <property type="evidence" value="ECO:0007669"/>
    <property type="project" value="TreeGrafter"/>
</dbReference>
<accession>A0A136WED7</accession>
<dbReference type="PANTHER" id="PTHR46797:SF23">
    <property type="entry name" value="HTH-TYPE TRANSCRIPTIONAL REGULATOR SUTR"/>
    <property type="match status" value="1"/>
</dbReference>
<dbReference type="PROSITE" id="PS50943">
    <property type="entry name" value="HTH_CROC1"/>
    <property type="match status" value="1"/>
</dbReference>
<protein>
    <submittedName>
        <fullName evidence="5">HTH-type transcriptional regulator SinR</fullName>
    </submittedName>
</protein>
<evidence type="ECO:0000256" key="3">
    <source>
        <dbReference type="ARBA" id="ARBA00023163"/>
    </source>
</evidence>
<dbReference type="Pfam" id="PF01381">
    <property type="entry name" value="HTH_3"/>
    <property type="match status" value="1"/>
</dbReference>
<dbReference type="SMART" id="SM00530">
    <property type="entry name" value="HTH_XRE"/>
    <property type="match status" value="1"/>
</dbReference>
<gene>
    <name evidence="5" type="primary">sinR_2</name>
    <name evidence="5" type="ORF">CLNEO_19060</name>
</gene>
<dbReference type="PANTHER" id="PTHR46797">
    <property type="entry name" value="HTH-TYPE TRANSCRIPTIONAL REGULATOR"/>
    <property type="match status" value="1"/>
</dbReference>
<evidence type="ECO:0000313" key="6">
    <source>
        <dbReference type="Proteomes" id="UP000070539"/>
    </source>
</evidence>
<evidence type="ECO:0000256" key="1">
    <source>
        <dbReference type="ARBA" id="ARBA00023015"/>
    </source>
</evidence>
<proteinExistence type="predicted"/>
<dbReference type="AlphaFoldDB" id="A0A136WED7"/>
<organism evidence="5 6">
    <name type="scientific">Anaerotignum neopropionicum</name>
    <dbReference type="NCBI Taxonomy" id="36847"/>
    <lineage>
        <taxon>Bacteria</taxon>
        <taxon>Bacillati</taxon>
        <taxon>Bacillota</taxon>
        <taxon>Clostridia</taxon>
        <taxon>Lachnospirales</taxon>
        <taxon>Anaerotignaceae</taxon>
        <taxon>Anaerotignum</taxon>
    </lineage>
</organism>
<dbReference type="OrthoDB" id="9814553at2"/>
<dbReference type="SUPFAM" id="SSF47413">
    <property type="entry name" value="lambda repressor-like DNA-binding domains"/>
    <property type="match status" value="1"/>
</dbReference>
<evidence type="ECO:0000256" key="2">
    <source>
        <dbReference type="ARBA" id="ARBA00023125"/>
    </source>
</evidence>
<evidence type="ECO:0000313" key="5">
    <source>
        <dbReference type="EMBL" id="KXL52882.1"/>
    </source>
</evidence>
<dbReference type="GO" id="GO:0005829">
    <property type="term" value="C:cytosol"/>
    <property type="evidence" value="ECO:0007669"/>
    <property type="project" value="TreeGrafter"/>
</dbReference>
<feature type="domain" description="HTH cro/C1-type" evidence="4">
    <location>
        <begin position="10"/>
        <end position="64"/>
    </location>
</feature>
<dbReference type="InterPro" id="IPR050807">
    <property type="entry name" value="TransReg_Diox_bact_type"/>
</dbReference>
<name>A0A136WED7_9FIRM</name>
<dbReference type="EMBL" id="LRVM01000005">
    <property type="protein sequence ID" value="KXL52882.1"/>
    <property type="molecule type" value="Genomic_DNA"/>
</dbReference>
<keyword evidence="6" id="KW-1185">Reference proteome</keyword>
<comment type="caution">
    <text evidence="5">The sequence shown here is derived from an EMBL/GenBank/DDBJ whole genome shotgun (WGS) entry which is preliminary data.</text>
</comment>
<evidence type="ECO:0000259" key="4">
    <source>
        <dbReference type="PROSITE" id="PS50943"/>
    </source>
</evidence>
<keyword evidence="3" id="KW-0804">Transcription</keyword>
<dbReference type="InterPro" id="IPR010982">
    <property type="entry name" value="Lambda_DNA-bd_dom_sf"/>
</dbReference>
<dbReference type="GO" id="GO:0003677">
    <property type="term" value="F:DNA binding"/>
    <property type="evidence" value="ECO:0007669"/>
    <property type="project" value="UniProtKB-KW"/>
</dbReference>
<keyword evidence="2" id="KW-0238">DNA-binding</keyword>
<dbReference type="InterPro" id="IPR001387">
    <property type="entry name" value="Cro/C1-type_HTH"/>
</dbReference>
<dbReference type="CDD" id="cd00093">
    <property type="entry name" value="HTH_XRE"/>
    <property type="match status" value="1"/>
</dbReference>
<keyword evidence="1" id="KW-0805">Transcription regulation</keyword>
<dbReference type="Gene3D" id="1.10.260.40">
    <property type="entry name" value="lambda repressor-like DNA-binding domains"/>
    <property type="match status" value="1"/>
</dbReference>
<dbReference type="STRING" id="36847.CLNEO_19060"/>
<reference evidence="5 6" key="1">
    <citation type="submission" date="2016-01" db="EMBL/GenBank/DDBJ databases">
        <title>Genome sequence of Clostridium neopropionicum X4, DSM-3847.</title>
        <authorList>
            <person name="Poehlein A."/>
            <person name="Beck M.H."/>
            <person name="Bengelsdorf F.R."/>
            <person name="Daniel R."/>
            <person name="Duerre P."/>
        </authorList>
    </citation>
    <scope>NUCLEOTIDE SEQUENCE [LARGE SCALE GENOMIC DNA]</scope>
    <source>
        <strain evidence="5 6">DSM-3847</strain>
    </source>
</reference>
<dbReference type="Proteomes" id="UP000070539">
    <property type="component" value="Unassembled WGS sequence"/>
</dbReference>
<sequence length="113" mass="13199">MNYKQIGNKIREFRMEKNLTQEEFAEQIGISVSYVGQIERGQRKASIKTLESIGSRLKVPLPVLICELKEAEHISCIWNEKAEKLSLEDKKTMLIVFELILDMLNANRKEERF</sequence>
<dbReference type="RefSeq" id="WP_066088007.1">
    <property type="nucleotide sequence ID" value="NZ_LRVM01000005.1"/>
</dbReference>